<comment type="caution">
    <text evidence="2">The sequence shown here is derived from an EMBL/GenBank/DDBJ whole genome shotgun (WGS) entry which is preliminary data.</text>
</comment>
<feature type="region of interest" description="Disordered" evidence="1">
    <location>
        <begin position="63"/>
        <end position="87"/>
    </location>
</feature>
<evidence type="ECO:0000313" key="3">
    <source>
        <dbReference type="Proteomes" id="UP001595783"/>
    </source>
</evidence>
<dbReference type="Proteomes" id="UP001595783">
    <property type="component" value="Unassembled WGS sequence"/>
</dbReference>
<evidence type="ECO:0000313" key="2">
    <source>
        <dbReference type="EMBL" id="MFC3847590.1"/>
    </source>
</evidence>
<dbReference type="EMBL" id="JBHRZO010000015">
    <property type="protein sequence ID" value="MFC3847590.1"/>
    <property type="molecule type" value="Genomic_DNA"/>
</dbReference>
<sequence>MSALSQSVDLIKQEAYQLAQKAKTQAQQLQESLSPKGLILADTPPNSNHDDHVDLSAYVLQEQVPPTNPSNPSKASNPPNAPTPTTGIAELDAKIASKNLSMFDVYLAKNYLGVDLKDQLNGGLEVRAKITNRTKAVAELYDIAKSLDLGKNIIQKAQNNSGFWNGLKRKLNQMSGGLFGIDPELAQTDNALHNYAYAVARALGYGRTNLEQQKDAKEMVQFKVRSAQENTSRMAQTQDINLNYLLHQMNELRALGGEVPQDILKTYYKHKALVNYINERGGVIDLKTFKALDKGF</sequence>
<feature type="compositionally biased region" description="Low complexity" evidence="1">
    <location>
        <begin position="70"/>
        <end position="86"/>
    </location>
</feature>
<accession>A0ABV7ZK98</accession>
<organism evidence="2 3">
    <name type="scientific">Helicobacter baculiformis</name>
    <dbReference type="NCBI Taxonomy" id="427351"/>
    <lineage>
        <taxon>Bacteria</taxon>
        <taxon>Pseudomonadati</taxon>
        <taxon>Campylobacterota</taxon>
        <taxon>Epsilonproteobacteria</taxon>
        <taxon>Campylobacterales</taxon>
        <taxon>Helicobacteraceae</taxon>
        <taxon>Helicobacter</taxon>
    </lineage>
</organism>
<name>A0ABV7ZK98_9HELI</name>
<reference evidence="3" key="1">
    <citation type="journal article" date="2019" name="Int. J. Syst. Evol. Microbiol.">
        <title>The Global Catalogue of Microorganisms (GCM) 10K type strain sequencing project: providing services to taxonomists for standard genome sequencing and annotation.</title>
        <authorList>
            <consortium name="The Broad Institute Genomics Platform"/>
            <consortium name="The Broad Institute Genome Sequencing Center for Infectious Disease"/>
            <person name="Wu L."/>
            <person name="Ma J."/>
        </authorList>
    </citation>
    <scope>NUCLEOTIDE SEQUENCE [LARGE SCALE GENOMIC DNA]</scope>
    <source>
        <strain evidence="3">CCUG 53816</strain>
    </source>
</reference>
<proteinExistence type="predicted"/>
<evidence type="ECO:0000256" key="1">
    <source>
        <dbReference type="SAM" id="MobiDB-lite"/>
    </source>
</evidence>
<keyword evidence="3" id="KW-1185">Reference proteome</keyword>
<protein>
    <submittedName>
        <fullName evidence="2">Uncharacterized protein</fullName>
    </submittedName>
</protein>
<gene>
    <name evidence="2" type="ORF">ACFOPX_03440</name>
</gene>
<dbReference type="RefSeq" id="WP_382262484.1">
    <property type="nucleotide sequence ID" value="NZ_JBHRZO010000015.1"/>
</dbReference>